<evidence type="ECO:0000313" key="1">
    <source>
        <dbReference type="EMBL" id="GAJ21102.1"/>
    </source>
</evidence>
<name>X1VN23_9ZZZZ</name>
<reference evidence="1" key="1">
    <citation type="journal article" date="2014" name="Front. Microbiol.">
        <title>High frequency of phylogenetically diverse reductive dehalogenase-homologous genes in deep subseafloor sedimentary metagenomes.</title>
        <authorList>
            <person name="Kawai M."/>
            <person name="Futagami T."/>
            <person name="Toyoda A."/>
            <person name="Takaki Y."/>
            <person name="Nishi S."/>
            <person name="Hori S."/>
            <person name="Arai W."/>
            <person name="Tsubouchi T."/>
            <person name="Morono Y."/>
            <person name="Uchiyama I."/>
            <person name="Ito T."/>
            <person name="Fujiyama A."/>
            <person name="Inagaki F."/>
            <person name="Takami H."/>
        </authorList>
    </citation>
    <scope>NUCLEOTIDE SEQUENCE</scope>
    <source>
        <strain evidence="1">Expedition CK06-06</strain>
    </source>
</reference>
<feature type="non-terminal residue" evidence="1">
    <location>
        <position position="1"/>
    </location>
</feature>
<protein>
    <submittedName>
        <fullName evidence="1">Uncharacterized protein</fullName>
    </submittedName>
</protein>
<dbReference type="AlphaFoldDB" id="X1VN23"/>
<dbReference type="EMBL" id="BARW01035535">
    <property type="protein sequence ID" value="GAJ21102.1"/>
    <property type="molecule type" value="Genomic_DNA"/>
</dbReference>
<proteinExistence type="predicted"/>
<organism evidence="1">
    <name type="scientific">marine sediment metagenome</name>
    <dbReference type="NCBI Taxonomy" id="412755"/>
    <lineage>
        <taxon>unclassified sequences</taxon>
        <taxon>metagenomes</taxon>
        <taxon>ecological metagenomes</taxon>
    </lineage>
</organism>
<comment type="caution">
    <text evidence="1">The sequence shown here is derived from an EMBL/GenBank/DDBJ whole genome shotgun (WGS) entry which is preliminary data.</text>
</comment>
<sequence length="78" mass="9162">VDDLKIVHQILYDAGERLLRRSPIILFPVHKLTVDAEPKMYWHNQEIRLRPLFGNRLEPQGVESMGEPPAGIYLQKKW</sequence>
<gene>
    <name evidence="1" type="ORF">S12H4_55398</name>
</gene>
<accession>X1VN23</accession>